<name>A0A395V5V9_9FIRM</name>
<organism evidence="3 4">
    <name type="scientific">Roseburia hominis</name>
    <dbReference type="NCBI Taxonomy" id="301301"/>
    <lineage>
        <taxon>Bacteria</taxon>
        <taxon>Bacillati</taxon>
        <taxon>Bacillota</taxon>
        <taxon>Clostridia</taxon>
        <taxon>Lachnospirales</taxon>
        <taxon>Lachnospiraceae</taxon>
        <taxon>Roseburia</taxon>
    </lineage>
</organism>
<feature type="transmembrane region" description="Helical" evidence="1">
    <location>
        <begin position="200"/>
        <end position="220"/>
    </location>
</feature>
<feature type="transmembrane region" description="Helical" evidence="1">
    <location>
        <begin position="232"/>
        <end position="248"/>
    </location>
</feature>
<proteinExistence type="predicted"/>
<evidence type="ECO:0000313" key="4">
    <source>
        <dbReference type="Proteomes" id="UP000266172"/>
    </source>
</evidence>
<accession>A0A395V5V9</accession>
<keyword evidence="3" id="KW-0012">Acyltransferase</keyword>
<dbReference type="InterPro" id="IPR002656">
    <property type="entry name" value="Acyl_transf_3_dom"/>
</dbReference>
<reference evidence="3 4" key="1">
    <citation type="submission" date="2018-08" db="EMBL/GenBank/DDBJ databases">
        <title>A genome reference for cultivated species of the human gut microbiota.</title>
        <authorList>
            <person name="Zou Y."/>
            <person name="Xue W."/>
            <person name="Luo G."/>
        </authorList>
    </citation>
    <scope>NUCLEOTIDE SEQUENCE [LARGE SCALE GENOMIC DNA]</scope>
    <source>
        <strain evidence="3 4">AF22-12AC</strain>
    </source>
</reference>
<protein>
    <submittedName>
        <fullName evidence="3">Acyltransferase</fullName>
    </submittedName>
</protein>
<evidence type="ECO:0000259" key="2">
    <source>
        <dbReference type="Pfam" id="PF01757"/>
    </source>
</evidence>
<feature type="domain" description="Acyltransferase 3" evidence="2">
    <location>
        <begin position="9"/>
        <end position="308"/>
    </location>
</feature>
<keyword evidence="3" id="KW-0808">Transferase</keyword>
<feature type="transmembrane region" description="Helical" evidence="1">
    <location>
        <begin position="146"/>
        <end position="165"/>
    </location>
</feature>
<dbReference type="RefSeq" id="WP_118097607.1">
    <property type="nucleotide sequence ID" value="NZ_CAUGCI010000002.1"/>
</dbReference>
<dbReference type="AlphaFoldDB" id="A0A395V5V9"/>
<dbReference type="Proteomes" id="UP000266172">
    <property type="component" value="Unassembled WGS sequence"/>
</dbReference>
<feature type="transmembrane region" description="Helical" evidence="1">
    <location>
        <begin position="260"/>
        <end position="281"/>
    </location>
</feature>
<keyword evidence="1" id="KW-1133">Transmembrane helix</keyword>
<feature type="transmembrane region" description="Helical" evidence="1">
    <location>
        <begin position="114"/>
        <end position="134"/>
    </location>
</feature>
<gene>
    <name evidence="3" type="ORF">DWX93_10520</name>
</gene>
<dbReference type="Pfam" id="PF01757">
    <property type="entry name" value="Acyl_transf_3"/>
    <property type="match status" value="1"/>
</dbReference>
<sequence>MEKKERDSGLELLRIIGLFLIFWMHGASSYVNNSLSAWLCIVIETIGNVGVPVFILISGYFGIRFKPKKLLQLDLMLIFYCWTGLALRFAWGDAAEYGMEQILSYVLPVIGRNSWYFTCYFALAILSPFLNEFVEKLEKETFRRMLVLMLVIFSGITTFLFFDITQDGGKGIVNMTLLYLIGRYIRLYQDKKVYSRKKLITAYVAIMAVCIALNGALYVVSGTVQNRFSRDNTLFTIAASVCLFLLFKDLHFRSKVINRLATHVPAVFTMEWTLRGVVTAYMFDYLAWRESNWHELILFGVCFLLLAMGTVIDELRVLLLGRAEEKLADLEYRGLTTVCGTLKRCILRFF</sequence>
<feature type="transmembrane region" description="Helical" evidence="1">
    <location>
        <begin position="75"/>
        <end position="94"/>
    </location>
</feature>
<feature type="transmembrane region" description="Helical" evidence="1">
    <location>
        <begin position="36"/>
        <end position="63"/>
    </location>
</feature>
<keyword evidence="1" id="KW-0812">Transmembrane</keyword>
<evidence type="ECO:0000313" key="3">
    <source>
        <dbReference type="EMBL" id="RGS39652.1"/>
    </source>
</evidence>
<dbReference type="EMBL" id="QRVL01000008">
    <property type="protein sequence ID" value="RGS39652.1"/>
    <property type="molecule type" value="Genomic_DNA"/>
</dbReference>
<feature type="transmembrane region" description="Helical" evidence="1">
    <location>
        <begin position="293"/>
        <end position="312"/>
    </location>
</feature>
<keyword evidence="1" id="KW-0472">Membrane</keyword>
<feature type="transmembrane region" description="Helical" evidence="1">
    <location>
        <begin position="171"/>
        <end position="188"/>
    </location>
</feature>
<dbReference type="GO" id="GO:0016747">
    <property type="term" value="F:acyltransferase activity, transferring groups other than amino-acyl groups"/>
    <property type="evidence" value="ECO:0007669"/>
    <property type="project" value="InterPro"/>
</dbReference>
<evidence type="ECO:0000256" key="1">
    <source>
        <dbReference type="SAM" id="Phobius"/>
    </source>
</evidence>
<comment type="caution">
    <text evidence="3">The sequence shown here is derived from an EMBL/GenBank/DDBJ whole genome shotgun (WGS) entry which is preliminary data.</text>
</comment>
<feature type="transmembrane region" description="Helical" evidence="1">
    <location>
        <begin position="12"/>
        <end position="30"/>
    </location>
</feature>